<dbReference type="EC" id="1.17.99.9" evidence="12"/>
<keyword evidence="12" id="KW-1003">Cell membrane</keyword>
<keyword evidence="9 12" id="KW-0472">Membrane</keyword>
<feature type="binding site" description="axial binding residue" evidence="12">
    <location>
        <position position="321"/>
    </location>
    <ligand>
        <name>heme</name>
        <dbReference type="ChEBI" id="CHEBI:30413"/>
    </ligand>
    <ligandPart>
        <name>Fe</name>
        <dbReference type="ChEBI" id="CHEBI:18248"/>
    </ligandPart>
</feature>
<dbReference type="HAMAP" id="MF_01665">
    <property type="entry name" value="HemeA_synth_type2"/>
    <property type="match status" value="1"/>
</dbReference>
<feature type="transmembrane region" description="Helical" evidence="12">
    <location>
        <begin position="319"/>
        <end position="336"/>
    </location>
</feature>
<proteinExistence type="inferred from homology"/>
<evidence type="ECO:0000256" key="3">
    <source>
        <dbReference type="ARBA" id="ARBA00022692"/>
    </source>
</evidence>
<accession>A0A919AX83</accession>
<evidence type="ECO:0000256" key="12">
    <source>
        <dbReference type="HAMAP-Rule" id="MF_01665"/>
    </source>
</evidence>
<comment type="caution">
    <text evidence="13">The sequence shown here is derived from an EMBL/GenBank/DDBJ whole genome shotgun (WGS) entry which is preliminary data.</text>
</comment>
<comment type="similarity">
    <text evidence="12">Belongs to the COX15/CtaA family. Type 2 subfamily.</text>
</comment>
<dbReference type="GO" id="GO:0016653">
    <property type="term" value="F:oxidoreductase activity, acting on NAD(P)H, heme protein as acceptor"/>
    <property type="evidence" value="ECO:0007669"/>
    <property type="project" value="TreeGrafter"/>
</dbReference>
<evidence type="ECO:0000256" key="8">
    <source>
        <dbReference type="ARBA" id="ARBA00023133"/>
    </source>
</evidence>
<protein>
    <recommendedName>
        <fullName evidence="12">Heme A synthase</fullName>
        <shortName evidence="12">HAS</shortName>
        <ecNumber evidence="12">1.17.99.9</ecNumber>
    </recommendedName>
    <alternativeName>
        <fullName evidence="12">Cytochrome aa3-controlling protein</fullName>
    </alternativeName>
</protein>
<comment type="catalytic activity">
    <reaction evidence="11">
        <text>Fe(II)-heme o + 2 A + H2O = Fe(II)-heme a + 2 AH2</text>
        <dbReference type="Rhea" id="RHEA:63388"/>
        <dbReference type="ChEBI" id="CHEBI:13193"/>
        <dbReference type="ChEBI" id="CHEBI:15377"/>
        <dbReference type="ChEBI" id="CHEBI:17499"/>
        <dbReference type="ChEBI" id="CHEBI:60530"/>
        <dbReference type="ChEBI" id="CHEBI:61715"/>
        <dbReference type="EC" id="1.17.99.9"/>
    </reaction>
    <physiologicalReaction direction="left-to-right" evidence="11">
        <dbReference type="Rhea" id="RHEA:63389"/>
    </physiologicalReaction>
</comment>
<feature type="transmembrane region" description="Helical" evidence="12">
    <location>
        <begin position="199"/>
        <end position="220"/>
    </location>
</feature>
<reference evidence="13" key="1">
    <citation type="journal article" date="2014" name="Int. J. Syst. Evol. Microbiol.">
        <title>Complete genome sequence of Corynebacterium casei LMG S-19264T (=DSM 44701T), isolated from a smear-ripened cheese.</title>
        <authorList>
            <consortium name="US DOE Joint Genome Institute (JGI-PGF)"/>
            <person name="Walter F."/>
            <person name="Albersmeier A."/>
            <person name="Kalinowski J."/>
            <person name="Ruckert C."/>
        </authorList>
    </citation>
    <scope>NUCLEOTIDE SEQUENCE</scope>
    <source>
        <strain evidence="13">KCTC 42590</strain>
    </source>
</reference>
<comment type="pathway">
    <text evidence="10 12">Porphyrin-containing compound metabolism; heme A biosynthesis; heme A from heme O: step 1/1.</text>
</comment>
<evidence type="ECO:0000256" key="10">
    <source>
        <dbReference type="ARBA" id="ARBA00044501"/>
    </source>
</evidence>
<reference evidence="13" key="2">
    <citation type="submission" date="2020-09" db="EMBL/GenBank/DDBJ databases">
        <authorList>
            <person name="Sun Q."/>
            <person name="Kim S."/>
        </authorList>
    </citation>
    <scope>NUCLEOTIDE SEQUENCE</scope>
    <source>
        <strain evidence="13">KCTC 42590</strain>
    </source>
</reference>
<keyword evidence="4 12" id="KW-0479">Metal-binding</keyword>
<name>A0A919AX83_9PROT</name>
<dbReference type="EMBL" id="BNCI01000002">
    <property type="protein sequence ID" value="GHF27793.1"/>
    <property type="molecule type" value="Genomic_DNA"/>
</dbReference>
<comment type="function">
    <text evidence="12">Catalyzes the conversion of heme O to heme A by two successive hydroxylations of the methyl group at C8. The first hydroxylation forms heme I, the second hydroxylation results in an unstable dihydroxymethyl group, which spontaneously dehydrates, resulting in the formyl group of heme A.</text>
</comment>
<feature type="transmembrane region" description="Helical" evidence="12">
    <location>
        <begin position="168"/>
        <end position="187"/>
    </location>
</feature>
<gene>
    <name evidence="12 13" type="primary">ctaA</name>
    <name evidence="13" type="ORF">GCM10017044_23650</name>
</gene>
<evidence type="ECO:0000313" key="14">
    <source>
        <dbReference type="Proteomes" id="UP000630923"/>
    </source>
</evidence>
<dbReference type="AlphaFoldDB" id="A0A919AX83"/>
<evidence type="ECO:0000256" key="1">
    <source>
        <dbReference type="ARBA" id="ARBA00001970"/>
    </source>
</evidence>
<keyword evidence="7 12" id="KW-0408">Iron</keyword>
<dbReference type="GO" id="GO:0120547">
    <property type="term" value="F:heme A synthase activity"/>
    <property type="evidence" value="ECO:0007669"/>
    <property type="project" value="UniProtKB-EC"/>
</dbReference>
<dbReference type="InterPro" id="IPR003780">
    <property type="entry name" value="COX15/CtaA_fam"/>
</dbReference>
<sequence>MKSLIETTDPNKRAIGIWLLFVAFSVFAMVVVGGATRLTESGLSMVNWNPVTGAIPPITQEEWMEEFNDYRTSPEYKIKNAGMSLEEFKGIFYWEWGHRLLGRLIGVFFLVPFLYFLWRKKVPEGLTPRLFGLFILGGLQGGLGWYMVKSGLVNEPNVSHFRLTAHLSLALIIFSALLWTALSLVRESYETVSDRFRKLTIFTLFILSLQIILGGFVAGLKAGYIMNTWPLMEGQFVPDVLFAMDPWWSNLVSNAVTLQFNHRMGAYLLFVLAGLIWYMARSESRAVQSAANMLFAVIILQIIIGVIMLLMHIPVSWGTFHQGGGVVVIGALLNLIHKTRGQG</sequence>
<organism evidence="13 14">
    <name type="scientific">Kordiimonas sediminis</name>
    <dbReference type="NCBI Taxonomy" id="1735581"/>
    <lineage>
        <taxon>Bacteria</taxon>
        <taxon>Pseudomonadati</taxon>
        <taxon>Pseudomonadota</taxon>
        <taxon>Alphaproteobacteria</taxon>
        <taxon>Kordiimonadales</taxon>
        <taxon>Kordiimonadaceae</taxon>
        <taxon>Kordiimonas</taxon>
    </lineage>
</organism>
<feature type="transmembrane region" description="Helical" evidence="12">
    <location>
        <begin position="264"/>
        <end position="280"/>
    </location>
</feature>
<evidence type="ECO:0000256" key="5">
    <source>
        <dbReference type="ARBA" id="ARBA00022989"/>
    </source>
</evidence>
<dbReference type="Pfam" id="PF02628">
    <property type="entry name" value="COX15-CtaA"/>
    <property type="match status" value="1"/>
</dbReference>
<keyword evidence="8 12" id="KW-0350">Heme biosynthesis</keyword>
<dbReference type="PANTHER" id="PTHR23289">
    <property type="entry name" value="CYTOCHROME C OXIDASE ASSEMBLY PROTEIN COX15"/>
    <property type="match status" value="1"/>
</dbReference>
<feature type="binding site" description="axial binding residue" evidence="12">
    <location>
        <position position="262"/>
    </location>
    <ligand>
        <name>heme</name>
        <dbReference type="ChEBI" id="CHEBI:30413"/>
    </ligand>
    <ligandPart>
        <name>Fe</name>
        <dbReference type="ChEBI" id="CHEBI:18248"/>
    </ligandPart>
</feature>
<comment type="cofactor">
    <cofactor evidence="1 12">
        <name>heme b</name>
        <dbReference type="ChEBI" id="CHEBI:60344"/>
    </cofactor>
</comment>
<keyword evidence="5 12" id="KW-1133">Transmembrane helix</keyword>
<evidence type="ECO:0000256" key="2">
    <source>
        <dbReference type="ARBA" id="ARBA00004141"/>
    </source>
</evidence>
<feature type="transmembrane region" description="Helical" evidence="12">
    <location>
        <begin position="15"/>
        <end position="35"/>
    </location>
</feature>
<keyword evidence="3 12" id="KW-0812">Transmembrane</keyword>
<feature type="transmembrane region" description="Helical" evidence="12">
    <location>
        <begin position="130"/>
        <end position="148"/>
    </location>
</feature>
<dbReference type="GO" id="GO:0046872">
    <property type="term" value="F:metal ion binding"/>
    <property type="evidence" value="ECO:0007669"/>
    <property type="project" value="UniProtKB-KW"/>
</dbReference>
<dbReference type="RefSeq" id="WP_191253212.1">
    <property type="nucleotide sequence ID" value="NZ_BNCI01000002.1"/>
</dbReference>
<feature type="transmembrane region" description="Helical" evidence="12">
    <location>
        <begin position="292"/>
        <end position="313"/>
    </location>
</feature>
<dbReference type="Proteomes" id="UP000630923">
    <property type="component" value="Unassembled WGS sequence"/>
</dbReference>
<comment type="subcellular location">
    <subcellularLocation>
        <location evidence="12">Cell membrane</location>
        <topology evidence="12">Multi-pass membrane protein</topology>
    </subcellularLocation>
    <subcellularLocation>
        <location evidence="2">Membrane</location>
        <topology evidence="2">Multi-pass membrane protein</topology>
    </subcellularLocation>
</comment>
<feature type="transmembrane region" description="Helical" evidence="12">
    <location>
        <begin position="100"/>
        <end position="118"/>
    </location>
</feature>
<evidence type="ECO:0000256" key="6">
    <source>
        <dbReference type="ARBA" id="ARBA00023002"/>
    </source>
</evidence>
<dbReference type="GO" id="GO:0005886">
    <property type="term" value="C:plasma membrane"/>
    <property type="evidence" value="ECO:0007669"/>
    <property type="project" value="UniProtKB-SubCell"/>
</dbReference>
<dbReference type="PANTHER" id="PTHR23289:SF2">
    <property type="entry name" value="CYTOCHROME C OXIDASE ASSEMBLY PROTEIN COX15 HOMOLOG"/>
    <property type="match status" value="1"/>
</dbReference>
<evidence type="ECO:0000256" key="7">
    <source>
        <dbReference type="ARBA" id="ARBA00023004"/>
    </source>
</evidence>
<keyword evidence="14" id="KW-1185">Reference proteome</keyword>
<comment type="subunit">
    <text evidence="12">Interacts with CtaB.</text>
</comment>
<evidence type="ECO:0000256" key="11">
    <source>
        <dbReference type="ARBA" id="ARBA00048044"/>
    </source>
</evidence>
<dbReference type="GO" id="GO:0006784">
    <property type="term" value="P:heme A biosynthetic process"/>
    <property type="evidence" value="ECO:0007669"/>
    <property type="project" value="UniProtKB-UniRule"/>
</dbReference>
<keyword evidence="6 12" id="KW-0560">Oxidoreductase</keyword>
<evidence type="ECO:0000313" key="13">
    <source>
        <dbReference type="EMBL" id="GHF27793.1"/>
    </source>
</evidence>
<evidence type="ECO:0000256" key="4">
    <source>
        <dbReference type="ARBA" id="ARBA00022723"/>
    </source>
</evidence>
<dbReference type="InterPro" id="IPR023754">
    <property type="entry name" value="HemeA_Synthase_type2"/>
</dbReference>
<evidence type="ECO:0000256" key="9">
    <source>
        <dbReference type="ARBA" id="ARBA00023136"/>
    </source>
</evidence>